<keyword evidence="1" id="KW-0472">Membrane</keyword>
<name>A0A7J8JGY5_ROUAE</name>
<organism evidence="2 3">
    <name type="scientific">Rousettus aegyptiacus</name>
    <name type="common">Egyptian fruit bat</name>
    <name type="synonym">Pteropus aegyptiacus</name>
    <dbReference type="NCBI Taxonomy" id="9407"/>
    <lineage>
        <taxon>Eukaryota</taxon>
        <taxon>Metazoa</taxon>
        <taxon>Chordata</taxon>
        <taxon>Craniata</taxon>
        <taxon>Vertebrata</taxon>
        <taxon>Euteleostomi</taxon>
        <taxon>Mammalia</taxon>
        <taxon>Eutheria</taxon>
        <taxon>Laurasiatheria</taxon>
        <taxon>Chiroptera</taxon>
        <taxon>Yinpterochiroptera</taxon>
        <taxon>Pteropodoidea</taxon>
        <taxon>Pteropodidae</taxon>
        <taxon>Rousettinae</taxon>
        <taxon>Rousettus</taxon>
    </lineage>
</organism>
<protein>
    <submittedName>
        <fullName evidence="2">Uncharacterized protein</fullName>
    </submittedName>
</protein>
<feature type="transmembrane region" description="Helical" evidence="1">
    <location>
        <begin position="126"/>
        <end position="147"/>
    </location>
</feature>
<keyword evidence="1" id="KW-0812">Transmembrane</keyword>
<keyword evidence="3" id="KW-1185">Reference proteome</keyword>
<evidence type="ECO:0000313" key="3">
    <source>
        <dbReference type="Proteomes" id="UP000593571"/>
    </source>
</evidence>
<proteinExistence type="predicted"/>
<dbReference type="EMBL" id="JACASE010000002">
    <property type="protein sequence ID" value="KAF6496156.1"/>
    <property type="molecule type" value="Genomic_DNA"/>
</dbReference>
<evidence type="ECO:0000313" key="2">
    <source>
        <dbReference type="EMBL" id="KAF6496156.1"/>
    </source>
</evidence>
<sequence>MLSSIFRVYYQRGCWSVVIFSAESLSLGRGSPHRVGWERLPSPFSERVCERPDCFFLKRLMEISSETTGPGVFLRGGKASVCFSGLSSHLFLVWRASAVCVCLSRTLSLLAKLANPFAKVLHDNPLWGLVHCVSVVICVFSSFSFFVSDYSN</sequence>
<accession>A0A7J8JGY5</accession>
<keyword evidence="1" id="KW-1133">Transmembrane helix</keyword>
<gene>
    <name evidence="2" type="ORF">HJG63_010384</name>
</gene>
<comment type="caution">
    <text evidence="2">The sequence shown here is derived from an EMBL/GenBank/DDBJ whole genome shotgun (WGS) entry which is preliminary data.</text>
</comment>
<evidence type="ECO:0000256" key="1">
    <source>
        <dbReference type="SAM" id="Phobius"/>
    </source>
</evidence>
<dbReference type="Proteomes" id="UP000593571">
    <property type="component" value="Unassembled WGS sequence"/>
</dbReference>
<dbReference type="AlphaFoldDB" id="A0A7J8JGY5"/>
<reference evidence="2 3" key="1">
    <citation type="journal article" date="2020" name="Nature">
        <title>Six reference-quality genomes reveal evolution of bat adaptations.</title>
        <authorList>
            <person name="Jebb D."/>
            <person name="Huang Z."/>
            <person name="Pippel M."/>
            <person name="Hughes G.M."/>
            <person name="Lavrichenko K."/>
            <person name="Devanna P."/>
            <person name="Winkler S."/>
            <person name="Jermiin L.S."/>
            <person name="Skirmuntt E.C."/>
            <person name="Katzourakis A."/>
            <person name="Burkitt-Gray L."/>
            <person name="Ray D.A."/>
            <person name="Sullivan K.A.M."/>
            <person name="Roscito J.G."/>
            <person name="Kirilenko B.M."/>
            <person name="Davalos L.M."/>
            <person name="Corthals A.P."/>
            <person name="Power M.L."/>
            <person name="Jones G."/>
            <person name="Ransome R.D."/>
            <person name="Dechmann D.K.N."/>
            <person name="Locatelli A.G."/>
            <person name="Puechmaille S.J."/>
            <person name="Fedrigo O."/>
            <person name="Jarvis E.D."/>
            <person name="Hiller M."/>
            <person name="Vernes S.C."/>
            <person name="Myers E.W."/>
            <person name="Teeling E.C."/>
        </authorList>
    </citation>
    <scope>NUCLEOTIDE SEQUENCE [LARGE SCALE GENOMIC DNA]</scope>
    <source>
        <strain evidence="2">MRouAeg1</strain>
        <tissue evidence="2">Muscle</tissue>
    </source>
</reference>